<keyword evidence="2" id="KW-0378">Hydrolase</keyword>
<dbReference type="SUPFAM" id="SSF51126">
    <property type="entry name" value="Pectin lyase-like"/>
    <property type="match status" value="1"/>
</dbReference>
<dbReference type="EMBL" id="JBEWLZ010000012">
    <property type="protein sequence ID" value="MET1491437.1"/>
    <property type="molecule type" value="Genomic_DNA"/>
</dbReference>
<keyword evidence="3" id="KW-0063">Aspartyl esterase</keyword>
<feature type="compositionally biased region" description="Low complexity" evidence="4">
    <location>
        <begin position="23"/>
        <end position="56"/>
    </location>
</feature>
<feature type="region of interest" description="Disordered" evidence="4">
    <location>
        <begin position="13"/>
        <end position="73"/>
    </location>
</feature>
<dbReference type="Gene3D" id="2.60.40.1080">
    <property type="match status" value="1"/>
</dbReference>
<comment type="similarity">
    <text evidence="1">Belongs to the pectinesterase family.</text>
</comment>
<dbReference type="Proteomes" id="UP001548590">
    <property type="component" value="Unassembled WGS sequence"/>
</dbReference>
<name>A0ABV2CU37_9RHOO</name>
<evidence type="ECO:0000259" key="5">
    <source>
        <dbReference type="SMART" id="SM00635"/>
    </source>
</evidence>
<evidence type="ECO:0000256" key="1">
    <source>
        <dbReference type="ARBA" id="ARBA00008891"/>
    </source>
</evidence>
<proteinExistence type="inferred from homology"/>
<dbReference type="InterPro" id="IPR011050">
    <property type="entry name" value="Pectin_lyase_fold/virulence"/>
</dbReference>
<feature type="domain" description="BIG2" evidence="5">
    <location>
        <begin position="287"/>
        <end position="373"/>
    </location>
</feature>
<reference evidence="6 7" key="1">
    <citation type="submission" date="2024-07" db="EMBL/GenBank/DDBJ databases">
        <title>Uliginosibacterium paludis KCTC:42655.</title>
        <authorList>
            <person name="Kim M.K."/>
        </authorList>
    </citation>
    <scope>NUCLEOTIDE SEQUENCE [LARGE SCALE GENOMIC DNA]</scope>
    <source>
        <strain evidence="6 7">KCTC 42655</strain>
    </source>
</reference>
<gene>
    <name evidence="6" type="ORF">ABVT11_16485</name>
</gene>
<dbReference type="InterPro" id="IPR012334">
    <property type="entry name" value="Pectin_lyas_fold"/>
</dbReference>
<dbReference type="SMART" id="SM00635">
    <property type="entry name" value="BID_2"/>
    <property type="match status" value="1"/>
</dbReference>
<protein>
    <submittedName>
        <fullName evidence="6">Pectinesterase family protein</fullName>
    </submittedName>
</protein>
<dbReference type="Gene3D" id="2.160.20.10">
    <property type="entry name" value="Single-stranded right-handed beta-helix, Pectin lyase-like"/>
    <property type="match status" value="1"/>
</dbReference>
<organism evidence="6 7">
    <name type="scientific">Uliginosibacterium paludis</name>
    <dbReference type="NCBI Taxonomy" id="1615952"/>
    <lineage>
        <taxon>Bacteria</taxon>
        <taxon>Pseudomonadati</taxon>
        <taxon>Pseudomonadota</taxon>
        <taxon>Betaproteobacteria</taxon>
        <taxon>Rhodocyclales</taxon>
        <taxon>Zoogloeaceae</taxon>
        <taxon>Uliginosibacterium</taxon>
    </lineage>
</organism>
<evidence type="ECO:0000256" key="3">
    <source>
        <dbReference type="ARBA" id="ARBA00023085"/>
    </source>
</evidence>
<dbReference type="InterPro" id="IPR000070">
    <property type="entry name" value="Pectinesterase_cat"/>
</dbReference>
<dbReference type="Pfam" id="PF01095">
    <property type="entry name" value="Pectinesterase"/>
    <property type="match status" value="1"/>
</dbReference>
<comment type="caution">
    <text evidence="6">The sequence shown here is derived from an EMBL/GenBank/DDBJ whole genome shotgun (WGS) entry which is preliminary data.</text>
</comment>
<dbReference type="InterPro" id="IPR003343">
    <property type="entry name" value="Big_2"/>
</dbReference>
<evidence type="ECO:0000256" key="4">
    <source>
        <dbReference type="SAM" id="MobiDB-lite"/>
    </source>
</evidence>
<evidence type="ECO:0000313" key="7">
    <source>
        <dbReference type="Proteomes" id="UP001548590"/>
    </source>
</evidence>
<evidence type="ECO:0000256" key="2">
    <source>
        <dbReference type="ARBA" id="ARBA00022801"/>
    </source>
</evidence>
<feature type="compositionally biased region" description="Gly residues" evidence="4">
    <location>
        <begin position="13"/>
        <end position="22"/>
    </location>
</feature>
<accession>A0ABV2CU37</accession>
<sequence>MLLAAGVLAACGGGGTGSGGDGAPSVSSSSQGSSTSSTTSSSGAASSSSSSTPVVPEVCTPPASSSSSSSSSSSTVAAKPLACPADAWFCDDFQSGTADKWDLTPGTGASFAVVDEPGSDGNKVLQYTAGTTSNNLIALLKDSQWAGVSNKADYYVEARIKPQINGTTGNKQIYLLGRYQDANNWYFGGLNVQNASASTQVEAGYRKAGTITRTVQGKKPIIMGTQGQNDGQWYTVRYEMIGGSQVVYLDGEKIGTVSDTAFASGKIGLWTANKSFLIDDIRVGDPAVKPVALVLSPSTLTYTPEAGDPAYVVSVTALKNDGVTADTFTVASSDSSVVSVSVSAGTVTLTPLKAGSARITFTSGSDSSVTRVITATVAEGFTHSSTVYNLAGKVSPAVGEAAAYVDGKLTLTFDAAPVLGTNGSIRIFKTSDDSLVDTIKIAGDVEAIGAGFSTYSRGVSRKGAWVEGNKLVIAPHQANLAYGTSYYVGVAKDAVSGTLAGTTFDGIGKAAGWSFTTKAAPATTLTTLTVDDDGVADFRSVQGALNYLMKNTAADTAKTINVKDGTYQEMLFIRGQNNLTIKGESRTGTIIQYANAEALNGGSGASASGISTSNGGRAVILVEDSDLLTFDTLTLKNTWLRAPASSQAEVIYFNTTTGNHRLIAKNAEFHSEQDTIQVKGYSWFYNTLISGNVDFIWGNNRVALFENSEIRSVGDTMCSSVGYVLQARTLNATDKGFVFLNSRLTSGRGPGGAPAPTGVYLARSGGSSSYFDNIAFINTTMGDHVLPEGWAYNLAGQPVSNPGTSTAASGWREYNSRTVAGAAVDVTKRVGGYQLSTTEAQDFLSRDKIFAAFNSGAGWNPQP</sequence>
<dbReference type="PANTHER" id="PTHR31321:SF57">
    <property type="entry name" value="PECTINESTERASE 53-RELATED"/>
    <property type="match status" value="1"/>
</dbReference>
<keyword evidence="7" id="KW-1185">Reference proteome</keyword>
<dbReference type="RefSeq" id="WP_345927507.1">
    <property type="nucleotide sequence ID" value="NZ_JBDIVF010000004.1"/>
</dbReference>
<evidence type="ECO:0000313" key="6">
    <source>
        <dbReference type="EMBL" id="MET1491437.1"/>
    </source>
</evidence>
<feature type="compositionally biased region" description="Low complexity" evidence="4">
    <location>
        <begin position="64"/>
        <end position="73"/>
    </location>
</feature>
<dbReference type="Gene3D" id="2.60.120.560">
    <property type="entry name" value="Exo-inulinase, domain 1"/>
    <property type="match status" value="1"/>
</dbReference>
<dbReference type="PANTHER" id="PTHR31321">
    <property type="entry name" value="ACYL-COA THIOESTER HYDROLASE YBHC-RELATED"/>
    <property type="match status" value="1"/>
</dbReference>